<accession>A0A6J4HS88</accession>
<feature type="non-terminal residue" evidence="1">
    <location>
        <position position="33"/>
    </location>
</feature>
<dbReference type="EMBL" id="CADCTM010000152">
    <property type="protein sequence ID" value="CAA9232556.1"/>
    <property type="molecule type" value="Genomic_DNA"/>
</dbReference>
<protein>
    <submittedName>
        <fullName evidence="1">Uncharacterized protein</fullName>
    </submittedName>
</protein>
<reference evidence="1" key="1">
    <citation type="submission" date="2020-02" db="EMBL/GenBank/DDBJ databases">
        <authorList>
            <person name="Meier V. D."/>
        </authorList>
    </citation>
    <scope>NUCLEOTIDE SEQUENCE</scope>
    <source>
        <strain evidence="1">AVDCRST_MAG92</strain>
    </source>
</reference>
<feature type="non-terminal residue" evidence="1">
    <location>
        <position position="1"/>
    </location>
</feature>
<organism evidence="1">
    <name type="scientific">uncultured Coleofasciculus sp</name>
    <dbReference type="NCBI Taxonomy" id="1267456"/>
    <lineage>
        <taxon>Bacteria</taxon>
        <taxon>Bacillati</taxon>
        <taxon>Cyanobacteriota</taxon>
        <taxon>Cyanophyceae</taxon>
        <taxon>Coleofasciculales</taxon>
        <taxon>Coleofasciculaceae</taxon>
        <taxon>Coleofasciculus</taxon>
        <taxon>environmental samples</taxon>
    </lineage>
</organism>
<name>A0A6J4HS88_9CYAN</name>
<sequence>ETFFVIITNYCPNGIIDKLCRFGTPVRISVRSR</sequence>
<proteinExistence type="predicted"/>
<gene>
    <name evidence="1" type="ORF">AVDCRST_MAG92-1098</name>
</gene>
<dbReference type="AlphaFoldDB" id="A0A6J4HS88"/>
<evidence type="ECO:0000313" key="1">
    <source>
        <dbReference type="EMBL" id="CAA9232556.1"/>
    </source>
</evidence>